<protein>
    <recommendedName>
        <fullName evidence="3">Lipoprotein</fullName>
    </recommendedName>
</protein>
<organism evidence="1 2">
    <name type="scientific">Pseudomyxococcus hansupus</name>
    <dbReference type="NCBI Taxonomy" id="1297742"/>
    <lineage>
        <taxon>Bacteria</taxon>
        <taxon>Pseudomonadati</taxon>
        <taxon>Myxococcota</taxon>
        <taxon>Myxococcia</taxon>
        <taxon>Myxococcales</taxon>
        <taxon>Cystobacterineae</taxon>
        <taxon>Myxococcaceae</taxon>
        <taxon>Pseudomyxococcus</taxon>
    </lineage>
</organism>
<keyword evidence="2" id="KW-1185">Reference proteome</keyword>
<dbReference type="KEGG" id="mym:A176_007580"/>
<reference evidence="1 2" key="1">
    <citation type="journal article" date="2016" name="PLoS ONE">
        <title>Complete Genome Sequence and Comparative Genomics of a Novel Myxobacterium Myxococcus hansupus.</title>
        <authorList>
            <person name="Sharma G."/>
            <person name="Narwani T."/>
            <person name="Subramanian S."/>
        </authorList>
    </citation>
    <scope>NUCLEOTIDE SEQUENCE [LARGE SCALE GENOMIC DNA]</scope>
    <source>
        <strain evidence="2">mixupus</strain>
    </source>
</reference>
<sequence>MRGMREPLLPYAVLALSLMGCVSSHFDVVKMSSTEKFAVINIDGRNAYLIDPRTESCFLMTAGGGNHSTVHVPCEKLKRNVPEAATFITWAPSGEAAPTVSAPTP</sequence>
<evidence type="ECO:0008006" key="3">
    <source>
        <dbReference type="Google" id="ProtNLM"/>
    </source>
</evidence>
<proteinExistence type="predicted"/>
<gene>
    <name evidence="1" type="ORF">A176_007580</name>
</gene>
<dbReference type="PATRIC" id="fig|1297742.4.peg.7712"/>
<accession>A0A0H4X9H8</accession>
<dbReference type="OrthoDB" id="5524209at2"/>
<dbReference type="AlphaFoldDB" id="A0A0H4X9H8"/>
<dbReference type="PROSITE" id="PS51257">
    <property type="entry name" value="PROKAR_LIPOPROTEIN"/>
    <property type="match status" value="1"/>
</dbReference>
<name>A0A0H4X9H8_9BACT</name>
<dbReference type="Proteomes" id="UP000009026">
    <property type="component" value="Chromosome"/>
</dbReference>
<evidence type="ECO:0000313" key="2">
    <source>
        <dbReference type="Proteomes" id="UP000009026"/>
    </source>
</evidence>
<dbReference type="EMBL" id="CP012109">
    <property type="protein sequence ID" value="AKQ70668.1"/>
    <property type="molecule type" value="Genomic_DNA"/>
</dbReference>
<evidence type="ECO:0000313" key="1">
    <source>
        <dbReference type="EMBL" id="AKQ70668.1"/>
    </source>
</evidence>